<name>A0A6J6ZKE2_9ZZZZ</name>
<dbReference type="EMBL" id="CAFBMF010000024">
    <property type="protein sequence ID" value="CAB4893957.1"/>
    <property type="molecule type" value="Genomic_DNA"/>
</dbReference>
<proteinExistence type="predicted"/>
<dbReference type="GO" id="GO:0016787">
    <property type="term" value="F:hydrolase activity"/>
    <property type="evidence" value="ECO:0007669"/>
    <property type="project" value="UniProtKB-KW"/>
</dbReference>
<dbReference type="PANTHER" id="PTHR43344">
    <property type="entry name" value="PHOSPHOSERINE PHOSPHATASE"/>
    <property type="match status" value="1"/>
</dbReference>
<dbReference type="Gene3D" id="1.20.1440.100">
    <property type="entry name" value="SG protein - dephosphorylation function"/>
    <property type="match status" value="1"/>
</dbReference>
<gene>
    <name evidence="4" type="ORF">UFOPK2880_01892</name>
    <name evidence="5" type="ORF">UFOPK3004_01840</name>
    <name evidence="6" type="ORF">UFOPK3304_00208</name>
    <name evidence="7" type="ORF">UFOPK3494_00559</name>
    <name evidence="8" type="ORF">UFOPK4134_01274</name>
</gene>
<keyword evidence="2" id="KW-0378">Hydrolase</keyword>
<accession>A0A6J6ZKE2</accession>
<keyword evidence="3" id="KW-0460">Magnesium</keyword>
<dbReference type="Gene3D" id="3.40.50.1000">
    <property type="entry name" value="HAD superfamily/HAD-like"/>
    <property type="match status" value="1"/>
</dbReference>
<keyword evidence="1" id="KW-0479">Metal-binding</keyword>
<evidence type="ECO:0000256" key="3">
    <source>
        <dbReference type="ARBA" id="ARBA00022842"/>
    </source>
</evidence>
<dbReference type="InterPro" id="IPR023214">
    <property type="entry name" value="HAD_sf"/>
</dbReference>
<evidence type="ECO:0000313" key="4">
    <source>
        <dbReference type="EMBL" id="CAB4788892.1"/>
    </source>
</evidence>
<protein>
    <submittedName>
        <fullName evidence="5">Unannotated protein</fullName>
    </submittedName>
</protein>
<dbReference type="EMBL" id="CAEZZP010000194">
    <property type="protein sequence ID" value="CAB4788892.1"/>
    <property type="molecule type" value="Genomic_DNA"/>
</dbReference>
<dbReference type="PANTHER" id="PTHR43344:SF13">
    <property type="entry name" value="PHOSPHATASE RV3661-RELATED"/>
    <property type="match status" value="1"/>
</dbReference>
<dbReference type="AlphaFoldDB" id="A0A6J6ZKE2"/>
<sequence length="224" mass="24602">MNSPSNLPIGHSGENAVRVAAFDVDHTLTNKDCVVPFLREVAGWHLYVGLVWRVLPLSRALFARDRDRVKAVATRAALAGRSVEQVDATARGFASRAFPAWLRDDTVKRLRWHHSQGHKVVLVSASYSLYLKYLGKLLGCDAVMGTECETNSGAQFTGSLVGANCRGAEKERRLREWLDGEGFGSYVLYAYGDSAGDDQMLAMADHAFRITKECVAEVPELSAV</sequence>
<evidence type="ECO:0000313" key="8">
    <source>
        <dbReference type="EMBL" id="CAB5033772.1"/>
    </source>
</evidence>
<evidence type="ECO:0000313" key="6">
    <source>
        <dbReference type="EMBL" id="CAB4856695.1"/>
    </source>
</evidence>
<evidence type="ECO:0000313" key="7">
    <source>
        <dbReference type="EMBL" id="CAB4893957.1"/>
    </source>
</evidence>
<dbReference type="Pfam" id="PF12710">
    <property type="entry name" value="HAD"/>
    <property type="match status" value="1"/>
</dbReference>
<evidence type="ECO:0000256" key="2">
    <source>
        <dbReference type="ARBA" id="ARBA00022801"/>
    </source>
</evidence>
<dbReference type="SUPFAM" id="SSF56784">
    <property type="entry name" value="HAD-like"/>
    <property type="match status" value="1"/>
</dbReference>
<dbReference type="NCBIfam" id="TIGR01488">
    <property type="entry name" value="HAD-SF-IB"/>
    <property type="match status" value="1"/>
</dbReference>
<evidence type="ECO:0000313" key="5">
    <source>
        <dbReference type="EMBL" id="CAB4821214.1"/>
    </source>
</evidence>
<organism evidence="5">
    <name type="scientific">freshwater metagenome</name>
    <dbReference type="NCBI Taxonomy" id="449393"/>
    <lineage>
        <taxon>unclassified sequences</taxon>
        <taxon>metagenomes</taxon>
        <taxon>ecological metagenomes</taxon>
    </lineage>
</organism>
<evidence type="ECO:0000256" key="1">
    <source>
        <dbReference type="ARBA" id="ARBA00022723"/>
    </source>
</evidence>
<dbReference type="NCBIfam" id="TIGR01490">
    <property type="entry name" value="HAD-SF-IB-hyp1"/>
    <property type="match status" value="1"/>
</dbReference>
<reference evidence="5" key="1">
    <citation type="submission" date="2020-05" db="EMBL/GenBank/DDBJ databases">
        <authorList>
            <person name="Chiriac C."/>
            <person name="Salcher M."/>
            <person name="Ghai R."/>
            <person name="Kavagutti S V."/>
        </authorList>
    </citation>
    <scope>NUCLEOTIDE SEQUENCE</scope>
</reference>
<dbReference type="EMBL" id="CAFBLJ010000006">
    <property type="protein sequence ID" value="CAB4856695.1"/>
    <property type="molecule type" value="Genomic_DNA"/>
</dbReference>
<dbReference type="InterPro" id="IPR006385">
    <property type="entry name" value="HAD_hydro_SerB1"/>
</dbReference>
<dbReference type="InterPro" id="IPR050582">
    <property type="entry name" value="HAD-like_SerB"/>
</dbReference>
<dbReference type="EMBL" id="CAFAAL010000248">
    <property type="protein sequence ID" value="CAB4821214.1"/>
    <property type="molecule type" value="Genomic_DNA"/>
</dbReference>
<dbReference type="EMBL" id="CAFBPS010000106">
    <property type="protein sequence ID" value="CAB5033772.1"/>
    <property type="molecule type" value="Genomic_DNA"/>
</dbReference>
<dbReference type="InterPro" id="IPR036412">
    <property type="entry name" value="HAD-like_sf"/>
</dbReference>
<dbReference type="GO" id="GO:0046872">
    <property type="term" value="F:metal ion binding"/>
    <property type="evidence" value="ECO:0007669"/>
    <property type="project" value="UniProtKB-KW"/>
</dbReference>